<dbReference type="PANTHER" id="PTHR28285:SF1">
    <property type="entry name" value="PROTEIN BIG1"/>
    <property type="match status" value="1"/>
</dbReference>
<name>A0A0D2NZ08_HYPSF</name>
<evidence type="ECO:0000256" key="3">
    <source>
        <dbReference type="ARBA" id="ARBA00022089"/>
    </source>
</evidence>
<reference evidence="14" key="1">
    <citation type="submission" date="2014-04" db="EMBL/GenBank/DDBJ databases">
        <title>Evolutionary Origins and Diversification of the Mycorrhizal Mutualists.</title>
        <authorList>
            <consortium name="DOE Joint Genome Institute"/>
            <consortium name="Mycorrhizal Genomics Consortium"/>
            <person name="Kohler A."/>
            <person name="Kuo A."/>
            <person name="Nagy L.G."/>
            <person name="Floudas D."/>
            <person name="Copeland A."/>
            <person name="Barry K.W."/>
            <person name="Cichocki N."/>
            <person name="Veneault-Fourrey C."/>
            <person name="LaButti K."/>
            <person name="Lindquist E.A."/>
            <person name="Lipzen A."/>
            <person name="Lundell T."/>
            <person name="Morin E."/>
            <person name="Murat C."/>
            <person name="Riley R."/>
            <person name="Ohm R."/>
            <person name="Sun H."/>
            <person name="Tunlid A."/>
            <person name="Henrissat B."/>
            <person name="Grigoriev I.V."/>
            <person name="Hibbett D.S."/>
            <person name="Martin F."/>
        </authorList>
    </citation>
    <scope>NUCLEOTIDE SEQUENCE [LARGE SCALE GENOMIC DNA]</scope>
    <source>
        <strain evidence="14">FD-334 SS-4</strain>
    </source>
</reference>
<organism evidence="13 14">
    <name type="scientific">Hypholoma sublateritium (strain FD-334 SS-4)</name>
    <dbReference type="NCBI Taxonomy" id="945553"/>
    <lineage>
        <taxon>Eukaryota</taxon>
        <taxon>Fungi</taxon>
        <taxon>Dikarya</taxon>
        <taxon>Basidiomycota</taxon>
        <taxon>Agaricomycotina</taxon>
        <taxon>Agaricomycetes</taxon>
        <taxon>Agaricomycetidae</taxon>
        <taxon>Agaricales</taxon>
        <taxon>Agaricineae</taxon>
        <taxon>Strophariaceae</taxon>
        <taxon>Hypholoma</taxon>
    </lineage>
</organism>
<keyword evidence="9" id="KW-0961">Cell wall biogenesis/degradation</keyword>
<dbReference type="PANTHER" id="PTHR28285">
    <property type="entry name" value="PROTEIN BIG1"/>
    <property type="match status" value="1"/>
</dbReference>
<dbReference type="GO" id="GO:0009272">
    <property type="term" value="P:fungal-type cell wall biogenesis"/>
    <property type="evidence" value="ECO:0007669"/>
    <property type="project" value="TreeGrafter"/>
</dbReference>
<comment type="similarity">
    <text evidence="2">Belongs to the BIG1 family.</text>
</comment>
<feature type="region of interest" description="Disordered" evidence="10">
    <location>
        <begin position="197"/>
        <end position="217"/>
    </location>
</feature>
<evidence type="ECO:0000313" key="13">
    <source>
        <dbReference type="EMBL" id="KJA21671.1"/>
    </source>
</evidence>
<sequence>MVVRLLLAAAVAHVALAYSNTSPLVAWSSSGSLSLEALSSQLGPTVHSLSLIESIFNGEDVCGHDAVILVAQPGLHSSDLRTLPPHSRLARSLASTPSARQFPYVPSYSSLDIADLGDQLAAKCNSRFVYYPAGVGAIEDDRQIQHGKKHVVCLSMPDLDQSGRARKEAMNDHESLLSSDLASLAATFPNHLVVYTGSTPSSHMPTKRQSSPTPDRPILDLSEVATSTPKSASAAANTTLPEGGILKRYQLLTPALITGLLVAFFLLVPVLYFALGTLASIQIPIRSDVGKTFSALEKKNQ</sequence>
<evidence type="ECO:0000256" key="5">
    <source>
        <dbReference type="ARBA" id="ARBA00022729"/>
    </source>
</evidence>
<comment type="subcellular location">
    <subcellularLocation>
        <location evidence="1">Endoplasmic reticulum membrane</location>
        <topology evidence="1">Single-pass type I membrane protein</topology>
    </subcellularLocation>
</comment>
<protein>
    <recommendedName>
        <fullName evidence="3">Protein BIG1</fullName>
    </recommendedName>
</protein>
<feature type="signal peptide" evidence="12">
    <location>
        <begin position="1"/>
        <end position="17"/>
    </location>
</feature>
<evidence type="ECO:0000256" key="9">
    <source>
        <dbReference type="ARBA" id="ARBA00023316"/>
    </source>
</evidence>
<feature type="compositionally biased region" description="Polar residues" evidence="10">
    <location>
        <begin position="197"/>
        <end position="213"/>
    </location>
</feature>
<dbReference type="GO" id="GO:0005789">
    <property type="term" value="C:endoplasmic reticulum membrane"/>
    <property type="evidence" value="ECO:0007669"/>
    <property type="project" value="UniProtKB-SubCell"/>
</dbReference>
<evidence type="ECO:0000256" key="12">
    <source>
        <dbReference type="SAM" id="SignalP"/>
    </source>
</evidence>
<dbReference type="EMBL" id="KN817556">
    <property type="protein sequence ID" value="KJA21671.1"/>
    <property type="molecule type" value="Genomic_DNA"/>
</dbReference>
<evidence type="ECO:0000256" key="2">
    <source>
        <dbReference type="ARBA" id="ARBA00008203"/>
    </source>
</evidence>
<keyword evidence="5 12" id="KW-0732">Signal</keyword>
<evidence type="ECO:0000256" key="11">
    <source>
        <dbReference type="SAM" id="Phobius"/>
    </source>
</evidence>
<dbReference type="InterPro" id="IPR037654">
    <property type="entry name" value="Big1"/>
</dbReference>
<keyword evidence="6" id="KW-0256">Endoplasmic reticulum</keyword>
<evidence type="ECO:0000256" key="1">
    <source>
        <dbReference type="ARBA" id="ARBA00004115"/>
    </source>
</evidence>
<evidence type="ECO:0000256" key="10">
    <source>
        <dbReference type="SAM" id="MobiDB-lite"/>
    </source>
</evidence>
<keyword evidence="4 11" id="KW-0812">Transmembrane</keyword>
<dbReference type="GO" id="GO:0071555">
    <property type="term" value="P:cell wall organization"/>
    <property type="evidence" value="ECO:0007669"/>
    <property type="project" value="UniProtKB-KW"/>
</dbReference>
<keyword evidence="8 11" id="KW-0472">Membrane</keyword>
<feature type="transmembrane region" description="Helical" evidence="11">
    <location>
        <begin position="255"/>
        <end position="281"/>
    </location>
</feature>
<evidence type="ECO:0000256" key="7">
    <source>
        <dbReference type="ARBA" id="ARBA00022989"/>
    </source>
</evidence>
<evidence type="ECO:0000256" key="8">
    <source>
        <dbReference type="ARBA" id="ARBA00023136"/>
    </source>
</evidence>
<feature type="chain" id="PRO_5005428023" description="Protein BIG1" evidence="12">
    <location>
        <begin position="18"/>
        <end position="301"/>
    </location>
</feature>
<gene>
    <name evidence="13" type="ORF">HYPSUDRAFT_140237</name>
</gene>
<evidence type="ECO:0000256" key="6">
    <source>
        <dbReference type="ARBA" id="ARBA00022824"/>
    </source>
</evidence>
<dbReference type="OMA" id="ICEHDAV"/>
<dbReference type="GO" id="GO:0006078">
    <property type="term" value="P:(1-&gt;6)-beta-D-glucan biosynthetic process"/>
    <property type="evidence" value="ECO:0007669"/>
    <property type="project" value="TreeGrafter"/>
</dbReference>
<keyword evidence="7 11" id="KW-1133">Transmembrane helix</keyword>
<dbReference type="OrthoDB" id="10029326at2759"/>
<proteinExistence type="inferred from homology"/>
<dbReference type="AlphaFoldDB" id="A0A0D2NZ08"/>
<keyword evidence="14" id="KW-1185">Reference proteome</keyword>
<accession>A0A0D2NZ08</accession>
<evidence type="ECO:0000256" key="4">
    <source>
        <dbReference type="ARBA" id="ARBA00022692"/>
    </source>
</evidence>
<dbReference type="Proteomes" id="UP000054270">
    <property type="component" value="Unassembled WGS sequence"/>
</dbReference>
<evidence type="ECO:0000313" key="14">
    <source>
        <dbReference type="Proteomes" id="UP000054270"/>
    </source>
</evidence>